<evidence type="ECO:0000313" key="1">
    <source>
        <dbReference type="EMBL" id="ALV41800.1"/>
    </source>
</evidence>
<gene>
    <name evidence="1" type="ORF">AU252_12075</name>
</gene>
<organism evidence="1">
    <name type="scientific">Pseudarthrobacter sulfonivorans</name>
    <dbReference type="NCBI Taxonomy" id="121292"/>
    <lineage>
        <taxon>Bacteria</taxon>
        <taxon>Bacillati</taxon>
        <taxon>Actinomycetota</taxon>
        <taxon>Actinomycetes</taxon>
        <taxon>Micrococcales</taxon>
        <taxon>Micrococcaceae</taxon>
        <taxon>Pseudarthrobacter</taxon>
    </lineage>
</organism>
<accession>A0A0U3PHH9</accession>
<proteinExistence type="predicted"/>
<sequence>MPFARKAIIGAALIPGILLGGVVSVSAAQAAPATSSYSATSVAAVAETRELRLPSGTASALTGATDVAPGTTASGEKRINIGPVVSWIKNNVGWLWNSLVNAVKAGWGAFLNWWNSLAGWIRWSIEQVAGAGVGAIFEALRHYLFGW</sequence>
<dbReference type="Proteomes" id="UP000065151">
    <property type="component" value="Chromosome"/>
</dbReference>
<protein>
    <submittedName>
        <fullName evidence="1">Uncharacterized protein</fullName>
    </submittedName>
</protein>
<reference evidence="1 2" key="1">
    <citation type="submission" date="2015-12" db="EMBL/GenBank/DDBJ databases">
        <authorList>
            <person name="Shamseldin A."/>
            <person name="Moawad H."/>
            <person name="Abd El-Rahim W.M."/>
            <person name="Sadowsky M.J."/>
        </authorList>
    </citation>
    <scope>NUCLEOTIDE SEQUENCE [LARGE SCALE GENOMIC DNA]</scope>
    <source>
        <strain evidence="1 2">Ar51</strain>
    </source>
</reference>
<evidence type="ECO:0000313" key="2">
    <source>
        <dbReference type="Proteomes" id="UP000065151"/>
    </source>
</evidence>
<dbReference type="EMBL" id="CP013747">
    <property type="protein sequence ID" value="ALV41800.1"/>
    <property type="molecule type" value="Genomic_DNA"/>
</dbReference>
<dbReference type="AlphaFoldDB" id="A0A0U3PHH9"/>
<name>A0A0U3PHH9_9MICC</name>
<dbReference type="KEGG" id="psul:AU252_12075"/>
<dbReference type="STRING" id="121292.AU252_12075"/>